<dbReference type="InterPro" id="IPR017211">
    <property type="entry name" value="UCP037465_Znf"/>
</dbReference>
<dbReference type="RefSeq" id="WP_317136033.1">
    <property type="nucleotide sequence ID" value="NZ_CP043875.1"/>
</dbReference>
<evidence type="ECO:0000313" key="1">
    <source>
        <dbReference type="EMBL" id="WOF16610.1"/>
    </source>
</evidence>
<reference evidence="1 2" key="1">
    <citation type="submission" date="2019-09" db="EMBL/GenBank/DDBJ databases">
        <title>The complete genome of Methanoplanus sp. FWC-SCC4.</title>
        <authorList>
            <person name="Chen S.-C."/>
            <person name="Zhou Y.-Z."/>
            <person name="Lai M.-C."/>
        </authorList>
    </citation>
    <scope>NUCLEOTIDE SEQUENCE [LARGE SCALE GENOMIC DNA]</scope>
    <source>
        <strain evidence="1 2">FWC-SCC4</strain>
    </source>
</reference>
<sequence length="69" mass="7752">MKCYVCAQEGYDSEAVAICIVCGMGVCMKHAIREEQEMWEGGYPFPAKKVSKTLPRILCPDCYEAVKRS</sequence>
<dbReference type="KEGG" id="mefw:F1737_07840"/>
<dbReference type="GeneID" id="85230071"/>
<dbReference type="Pfam" id="PF09947">
    <property type="entry name" value="DUF2180"/>
    <property type="match status" value="1"/>
</dbReference>
<dbReference type="PIRSF" id="PIRSF037465">
    <property type="entry name" value="UCP037465_Znf"/>
    <property type="match status" value="1"/>
</dbReference>
<organism evidence="1 2">
    <name type="scientific">Methanochimaera problematica</name>
    <dbReference type="NCBI Taxonomy" id="2609417"/>
    <lineage>
        <taxon>Archaea</taxon>
        <taxon>Methanobacteriati</taxon>
        <taxon>Methanobacteriota</taxon>
        <taxon>Stenosarchaea group</taxon>
        <taxon>Methanomicrobia</taxon>
        <taxon>Methanomicrobiales</taxon>
        <taxon>Methanomicrobiaceae</taxon>
        <taxon>Methanochimaera</taxon>
    </lineage>
</organism>
<name>A0AA97FBY7_9EURY</name>
<gene>
    <name evidence="1" type="ORF">F1737_07840</name>
</gene>
<dbReference type="EMBL" id="CP043875">
    <property type="protein sequence ID" value="WOF16610.1"/>
    <property type="molecule type" value="Genomic_DNA"/>
</dbReference>
<evidence type="ECO:0000313" key="2">
    <source>
        <dbReference type="Proteomes" id="UP001301797"/>
    </source>
</evidence>
<proteinExistence type="predicted"/>
<keyword evidence="2" id="KW-1185">Reference proteome</keyword>
<accession>A0AA97FBY7</accession>
<dbReference type="AlphaFoldDB" id="A0AA97FBY7"/>
<dbReference type="Proteomes" id="UP001301797">
    <property type="component" value="Chromosome"/>
</dbReference>
<protein>
    <submittedName>
        <fullName evidence="1">DUF2180 family protein</fullName>
    </submittedName>
</protein>